<gene>
    <name evidence="3" type="ORF">E5676_scaffold318G00070</name>
    <name evidence="2" type="ORF">E6C27_scaffold22G00570</name>
</gene>
<dbReference type="InterPro" id="IPR012337">
    <property type="entry name" value="RNaseH-like_sf"/>
</dbReference>
<dbReference type="EMBL" id="SSTD01005234">
    <property type="protein sequence ID" value="TYK22034.1"/>
    <property type="molecule type" value="Genomic_DNA"/>
</dbReference>
<dbReference type="InterPro" id="IPR036397">
    <property type="entry name" value="RNaseH_sf"/>
</dbReference>
<evidence type="ECO:0000313" key="4">
    <source>
        <dbReference type="Proteomes" id="UP000321393"/>
    </source>
</evidence>
<keyword evidence="1" id="KW-0175">Coiled coil</keyword>
<comment type="caution">
    <text evidence="2">The sequence shown here is derived from an EMBL/GenBank/DDBJ whole genome shotgun (WGS) entry which is preliminary data.</text>
</comment>
<dbReference type="Pfam" id="PF14223">
    <property type="entry name" value="Retrotran_gag_2"/>
    <property type="match status" value="1"/>
</dbReference>
<feature type="coiled-coil region" evidence="1">
    <location>
        <begin position="111"/>
        <end position="145"/>
    </location>
</feature>
<dbReference type="AlphaFoldDB" id="A0A5A7UZ07"/>
<dbReference type="CDD" id="cd09272">
    <property type="entry name" value="RNase_HI_RT_Ty1"/>
    <property type="match status" value="1"/>
</dbReference>
<name>A0A5A7UZ07_CUCMM</name>
<evidence type="ECO:0000313" key="3">
    <source>
        <dbReference type="EMBL" id="TYK22034.1"/>
    </source>
</evidence>
<dbReference type="Gene3D" id="3.30.420.10">
    <property type="entry name" value="Ribonuclease H-like superfamily/Ribonuclease H"/>
    <property type="match status" value="1"/>
</dbReference>
<dbReference type="Proteomes" id="UP000321393">
    <property type="component" value="Unassembled WGS sequence"/>
</dbReference>
<dbReference type="OrthoDB" id="2640446at2759"/>
<proteinExistence type="predicted"/>
<evidence type="ECO:0000313" key="2">
    <source>
        <dbReference type="EMBL" id="KAA0060284.1"/>
    </source>
</evidence>
<dbReference type="PANTHER" id="PTHR11439:SF491">
    <property type="entry name" value="INTEGRASE CATALYTIC DOMAIN-CONTAINING PROTEIN"/>
    <property type="match status" value="1"/>
</dbReference>
<organism evidence="2 4">
    <name type="scientific">Cucumis melo var. makuwa</name>
    <name type="common">Oriental melon</name>
    <dbReference type="NCBI Taxonomy" id="1194695"/>
    <lineage>
        <taxon>Eukaryota</taxon>
        <taxon>Viridiplantae</taxon>
        <taxon>Streptophyta</taxon>
        <taxon>Embryophyta</taxon>
        <taxon>Tracheophyta</taxon>
        <taxon>Spermatophyta</taxon>
        <taxon>Magnoliopsida</taxon>
        <taxon>eudicotyledons</taxon>
        <taxon>Gunneridae</taxon>
        <taxon>Pentapetalae</taxon>
        <taxon>rosids</taxon>
        <taxon>fabids</taxon>
        <taxon>Cucurbitales</taxon>
        <taxon>Cucurbitaceae</taxon>
        <taxon>Benincaseae</taxon>
        <taxon>Cucumis</taxon>
    </lineage>
</organism>
<accession>A0A5A7UZ07</accession>
<dbReference type="SUPFAM" id="SSF53098">
    <property type="entry name" value="Ribonuclease H-like"/>
    <property type="match status" value="1"/>
</dbReference>
<dbReference type="EMBL" id="SSTE01005668">
    <property type="protein sequence ID" value="KAA0060284.1"/>
    <property type="molecule type" value="Genomic_DNA"/>
</dbReference>
<dbReference type="Proteomes" id="UP000321947">
    <property type="component" value="Unassembled WGS sequence"/>
</dbReference>
<dbReference type="PANTHER" id="PTHR11439">
    <property type="entry name" value="GAG-POL-RELATED RETROTRANSPOSON"/>
    <property type="match status" value="1"/>
</dbReference>
<reference evidence="4 5" key="1">
    <citation type="submission" date="2019-08" db="EMBL/GenBank/DDBJ databases">
        <title>Draft genome sequences of two oriental melons (Cucumis melo L. var makuwa).</title>
        <authorList>
            <person name="Kwon S.-Y."/>
        </authorList>
    </citation>
    <scope>NUCLEOTIDE SEQUENCE [LARGE SCALE GENOMIC DNA]</scope>
    <source>
        <strain evidence="5">cv. Chang Bougi</strain>
        <strain evidence="4">cv. SW 3</strain>
        <tissue evidence="2">Leaf</tissue>
    </source>
</reference>
<sequence>MTTTKFEIEKFDGNGDFTLGTKRITAILGSQKALKALEDPKELLATLTKSERETLEEVAYGTLIMNITENVLRQIIEETTAFVTWEKLKSLYEKKDLPNKMFIRDKLFSFKMNQNKNLDETLDEFKKLTNALNQTEEKLRVESEAAILINSIHDIYKEVKTTLKKDQRRGREHGGNHGPVGNKAFEYTEVLATTNKKAMEIETEEEDSVLDSGCSVLLKLSNNKEVLLKGRLHEGGKTRHRTVAYTPQQNGVAERMNRTLMERVRYMKTLKERWTGVTPKLSNLKPFGCTTYVYIKQSKIEPKALKLEIHSNLKDSNPSSSDQLPTEALLSFYPQEEEEEENTKDLTNYSLTKDRGRRTIRPSSRYARADCIANSSTETIEDEPYSCEDVICSRHINQWKEVMNDELNSLYKNDTWELVEKPHGKSIIPCKWVFKKKMIACENLELEQLDVTTVFLHGSLEEEILVEQPMGFEVKGRDPIKLKEIKAQLNVEFDMKDLVASKKILGIKILRDRNNNELSLTHKTYTNKARFIGRQLNGFGKIHWEATKWVFRYLVGIENKGLLYKPPNGSKLRVSGFVDADFAGDPHKRRSLTDFAFTLGESLISWKSNLQSVVSISTTEAEFIVVSEAVKEAMWLRGIVSELGYKQEAIELMCDNQSAIHFTKN</sequence>
<evidence type="ECO:0000256" key="1">
    <source>
        <dbReference type="SAM" id="Coils"/>
    </source>
</evidence>
<protein>
    <submittedName>
        <fullName evidence="2">Retrotransposon protein, putative, Ty1-copia subclass</fullName>
    </submittedName>
</protein>
<evidence type="ECO:0000313" key="5">
    <source>
        <dbReference type="Proteomes" id="UP000321947"/>
    </source>
</evidence>
<dbReference type="GO" id="GO:0003676">
    <property type="term" value="F:nucleic acid binding"/>
    <property type="evidence" value="ECO:0007669"/>
    <property type="project" value="InterPro"/>
</dbReference>